<dbReference type="GO" id="GO:0016740">
    <property type="term" value="F:transferase activity"/>
    <property type="evidence" value="ECO:0007669"/>
    <property type="project" value="UniProtKB-KW"/>
</dbReference>
<accession>A0A6N8L4N5</accession>
<dbReference type="NCBIfam" id="NF046062">
    <property type="entry name" value="citrull_CtlX"/>
    <property type="match status" value="1"/>
</dbReference>
<keyword evidence="1" id="KW-0808">Transferase</keyword>
<dbReference type="PIRSF" id="PIRSF028188">
    <property type="entry name" value="Amdntrnsf_FN0238"/>
    <property type="match status" value="1"/>
</dbReference>
<dbReference type="PANTHER" id="PTHR43224">
    <property type="entry name" value="AMIDINOTRANSFERASE"/>
    <property type="match status" value="1"/>
</dbReference>
<sequence>MQTTDTILLVRPKQFRRNEQTAVNNYFQGKEDQNSALKYTAIEEFDNFVALLNYAGVQTVVLQDEGTYDTPDSIFPNNVISFHGDTAILYPMFAENRRRERQLNHLAALEKLDIHYKHIIDYTAQEDQSKFLEGTGVLILDRVNKIAYCSISDRAHEDLLQQFCDEQSYTAVPFHAVQQVQGIALPIYHTNVMMSVGTNFCLICWDCIPDLLERKKLEQQFARTQKEVIPISIEQMNQFAGNILEVKNKSGLPFICMSTQAFDSLTEIQKKTLEKYGLILHSSLYSIEKYGGGSARCMMAEVFLSA</sequence>
<organism evidence="1 2">
    <name type="scientific">Sphingobacterium humi</name>
    <dbReference type="NCBI Taxonomy" id="1796905"/>
    <lineage>
        <taxon>Bacteria</taxon>
        <taxon>Pseudomonadati</taxon>
        <taxon>Bacteroidota</taxon>
        <taxon>Sphingobacteriia</taxon>
        <taxon>Sphingobacteriales</taxon>
        <taxon>Sphingobacteriaceae</taxon>
        <taxon>Sphingobacterium</taxon>
    </lineage>
</organism>
<dbReference type="AlphaFoldDB" id="A0A6N8L4N5"/>
<protein>
    <submittedName>
        <fullName evidence="1">Amidinotransferase</fullName>
    </submittedName>
</protein>
<dbReference type="Proteomes" id="UP000435036">
    <property type="component" value="Unassembled WGS sequence"/>
</dbReference>
<dbReference type="PANTHER" id="PTHR43224:SF1">
    <property type="entry name" value="AMIDINOTRANSFERASE"/>
    <property type="match status" value="1"/>
</dbReference>
<gene>
    <name evidence="1" type="ORF">GQF63_13970</name>
</gene>
<evidence type="ECO:0000313" key="2">
    <source>
        <dbReference type="Proteomes" id="UP000435036"/>
    </source>
</evidence>
<dbReference type="Pfam" id="PF19420">
    <property type="entry name" value="DDAH_eukar"/>
    <property type="match status" value="1"/>
</dbReference>
<dbReference type="OrthoDB" id="9788268at2"/>
<comment type="caution">
    <text evidence="1">The sequence shown here is derived from an EMBL/GenBank/DDBJ whole genome shotgun (WGS) entry which is preliminary data.</text>
</comment>
<keyword evidence="2" id="KW-1185">Reference proteome</keyword>
<dbReference type="SUPFAM" id="SSF55909">
    <property type="entry name" value="Pentein"/>
    <property type="match status" value="1"/>
</dbReference>
<proteinExistence type="predicted"/>
<reference evidence="1 2" key="1">
    <citation type="submission" date="2019-12" db="EMBL/GenBank/DDBJ databases">
        <authorList>
            <person name="Dong K."/>
        </authorList>
    </citation>
    <scope>NUCLEOTIDE SEQUENCE [LARGE SCALE GENOMIC DNA]</scope>
    <source>
        <strain evidence="1 2">JCM 31225</strain>
    </source>
</reference>
<name>A0A6N8L4N5_9SPHI</name>
<evidence type="ECO:0000313" key="1">
    <source>
        <dbReference type="EMBL" id="MVZ63138.1"/>
    </source>
</evidence>
<dbReference type="EMBL" id="WSQA01000011">
    <property type="protein sequence ID" value="MVZ63138.1"/>
    <property type="molecule type" value="Genomic_DNA"/>
</dbReference>
<dbReference type="Gene3D" id="3.75.10.10">
    <property type="entry name" value="L-arginine/glycine Amidinotransferase, Chain A"/>
    <property type="match status" value="1"/>
</dbReference>
<dbReference type="InterPro" id="IPR014541">
    <property type="entry name" value="Amdntrnsf_FN0238"/>
</dbReference>
<dbReference type="RefSeq" id="WP_160369865.1">
    <property type="nucleotide sequence ID" value="NZ_WSQA01000011.1"/>
</dbReference>